<dbReference type="Proteomes" id="UP000316968">
    <property type="component" value="Chromosome"/>
</dbReference>
<dbReference type="Gene3D" id="2.60.40.1180">
    <property type="entry name" value="Golgi alpha-mannosidase II"/>
    <property type="match status" value="1"/>
</dbReference>
<dbReference type="PRINTS" id="PR00843">
    <property type="entry name" value="GLHYDRLASE30"/>
</dbReference>
<dbReference type="GO" id="GO:0004348">
    <property type="term" value="F:glucosylceramidase activity"/>
    <property type="evidence" value="ECO:0007669"/>
    <property type="project" value="InterPro"/>
</dbReference>
<dbReference type="GO" id="GO:0006680">
    <property type="term" value="P:glucosylceramide catabolic process"/>
    <property type="evidence" value="ECO:0007669"/>
    <property type="project" value="TreeGrafter"/>
</dbReference>
<dbReference type="InterPro" id="IPR001139">
    <property type="entry name" value="Glyco_hydro_30"/>
</dbReference>
<evidence type="ECO:0000313" key="8">
    <source>
        <dbReference type="EMBL" id="QDH19677.1"/>
    </source>
</evidence>
<keyword evidence="3 4" id="KW-0378">Hydrolase</keyword>
<dbReference type="InterPro" id="IPR033453">
    <property type="entry name" value="Glyco_hydro_30_TIM-barrel"/>
</dbReference>
<dbReference type="Pfam" id="PF02055">
    <property type="entry name" value="Glyco_hydro_30"/>
    <property type="match status" value="1"/>
</dbReference>
<dbReference type="PANTHER" id="PTHR11069:SF23">
    <property type="entry name" value="LYSOSOMAL ACID GLUCOSYLCERAMIDASE"/>
    <property type="match status" value="1"/>
</dbReference>
<dbReference type="RefSeq" id="WP_141446066.1">
    <property type="nucleotide sequence ID" value="NZ_CP041217.1"/>
</dbReference>
<dbReference type="InterPro" id="IPR017853">
    <property type="entry name" value="GH"/>
</dbReference>
<organism evidence="8 9">
    <name type="scientific">Saccharibacillus brassicae</name>
    <dbReference type="NCBI Taxonomy" id="2583377"/>
    <lineage>
        <taxon>Bacteria</taxon>
        <taxon>Bacillati</taxon>
        <taxon>Bacillota</taxon>
        <taxon>Bacilli</taxon>
        <taxon>Bacillales</taxon>
        <taxon>Paenibacillaceae</taxon>
        <taxon>Saccharibacillus</taxon>
    </lineage>
</organism>
<dbReference type="Pfam" id="PF17189">
    <property type="entry name" value="Glyco_hydro_30C"/>
    <property type="match status" value="1"/>
</dbReference>
<dbReference type="KEGG" id="saca:FFV09_01645"/>
<dbReference type="InterPro" id="IPR013780">
    <property type="entry name" value="Glyco_hydro_b"/>
</dbReference>
<comment type="similarity">
    <text evidence="1 4">Belongs to the glycosyl hydrolase 30 family.</text>
</comment>
<name>A0A4Y6UTL7_SACBS</name>
<evidence type="ECO:0000256" key="5">
    <source>
        <dbReference type="SAM" id="MobiDB-lite"/>
    </source>
</evidence>
<sequence>MANWTIYRSRGEYDLFRELSMDELTSGAELEKETKTEKESASQAQVEGAARVELDQNERGQRMDGFGASFTDSSAYLIHRVLGEAEREELMVKLFDAQSGIGLSVLRNPMGASDYARSLYSYDDLPEGESDPSLAKFSIAHDEADVIPLTRRALELNRDLKLMASPWSAPGWMKTSGSLLGGRLKPEYYDAFAQYFVRYIQAYREHGLPIHAVTPQNEALYEPRHYPSMFMPADVQTAFIRDYLKPAFVQAGISAKILCYDHNWDRPDYPLEVLAGAGDAVDGVAWHWYGGNASAQSDVLQAVPGKEVHFTEGSGGEWIPAFEPAFSNVLRTGIEILRHNSQSFVLWNMALDEQNGPTVPGFGQSTCRGIVQVNQSTGALTYTLDYYALAHFSKIIRPGAVRIGSSCAQPEIRSAAFENTDGSIAVVLFNDAEEDRRITLRVPSEVLEVSEATEAAKTLEDAEATGAADAADHAVEFSFLLEAKAALSLLRRSR</sequence>
<evidence type="ECO:0000259" key="7">
    <source>
        <dbReference type="Pfam" id="PF17189"/>
    </source>
</evidence>
<gene>
    <name evidence="8" type="ORF">FFV09_01645</name>
</gene>
<protein>
    <submittedName>
        <fullName evidence="8">Glycosyl hydrolase</fullName>
    </submittedName>
</protein>
<dbReference type="AlphaFoldDB" id="A0A4Y6UTL7"/>
<evidence type="ECO:0000256" key="1">
    <source>
        <dbReference type="ARBA" id="ARBA00005382"/>
    </source>
</evidence>
<dbReference type="Gene3D" id="3.20.20.80">
    <property type="entry name" value="Glycosidases"/>
    <property type="match status" value="1"/>
</dbReference>
<dbReference type="OrthoDB" id="9806701at2"/>
<feature type="domain" description="Glycosyl hydrolase family 30 TIM-barrel" evidence="6">
    <location>
        <begin position="64"/>
        <end position="396"/>
    </location>
</feature>
<accession>A0A4Y6UTL7</accession>
<feature type="compositionally biased region" description="Basic and acidic residues" evidence="5">
    <location>
        <begin position="50"/>
        <end position="62"/>
    </location>
</feature>
<evidence type="ECO:0000256" key="3">
    <source>
        <dbReference type="ARBA" id="ARBA00022801"/>
    </source>
</evidence>
<dbReference type="EMBL" id="CP041217">
    <property type="protein sequence ID" value="QDH19677.1"/>
    <property type="molecule type" value="Genomic_DNA"/>
</dbReference>
<dbReference type="SUPFAM" id="SSF51445">
    <property type="entry name" value="(Trans)glycosidases"/>
    <property type="match status" value="1"/>
</dbReference>
<dbReference type="GO" id="GO:0016020">
    <property type="term" value="C:membrane"/>
    <property type="evidence" value="ECO:0007669"/>
    <property type="project" value="GOC"/>
</dbReference>
<feature type="domain" description="Glycosyl hydrolase family 30 beta sandwich" evidence="7">
    <location>
        <begin position="399"/>
        <end position="444"/>
    </location>
</feature>
<evidence type="ECO:0000259" key="6">
    <source>
        <dbReference type="Pfam" id="PF02055"/>
    </source>
</evidence>
<feature type="region of interest" description="Disordered" evidence="5">
    <location>
        <begin position="28"/>
        <end position="65"/>
    </location>
</feature>
<keyword evidence="2" id="KW-0732">Signal</keyword>
<proteinExistence type="inferred from homology"/>
<evidence type="ECO:0000256" key="4">
    <source>
        <dbReference type="RuleBase" id="RU361188"/>
    </source>
</evidence>
<feature type="compositionally biased region" description="Basic and acidic residues" evidence="5">
    <location>
        <begin position="29"/>
        <end position="40"/>
    </location>
</feature>
<dbReference type="InterPro" id="IPR033452">
    <property type="entry name" value="GH30_C"/>
</dbReference>
<reference evidence="8 9" key="1">
    <citation type="submission" date="2019-06" db="EMBL/GenBank/DDBJ databases">
        <title>Saccharibacillus brassicae sp. nov., an endophytic bacterium isolated from Chinese cabbage seeds (Brassica pekinensis).</title>
        <authorList>
            <person name="Jiang L."/>
            <person name="Lee J."/>
            <person name="Kim S.W."/>
        </authorList>
    </citation>
    <scope>NUCLEOTIDE SEQUENCE [LARGE SCALE GENOMIC DNA]</scope>
    <source>
        <strain evidence="9">KCTC 43072 / ATSA2</strain>
    </source>
</reference>
<dbReference type="PANTHER" id="PTHR11069">
    <property type="entry name" value="GLUCOSYLCERAMIDASE"/>
    <property type="match status" value="1"/>
</dbReference>
<keyword evidence="4" id="KW-0326">Glycosidase</keyword>
<keyword evidence="9" id="KW-1185">Reference proteome</keyword>
<evidence type="ECO:0000256" key="2">
    <source>
        <dbReference type="ARBA" id="ARBA00022729"/>
    </source>
</evidence>
<evidence type="ECO:0000313" key="9">
    <source>
        <dbReference type="Proteomes" id="UP000316968"/>
    </source>
</evidence>